<reference evidence="1 2" key="1">
    <citation type="submission" date="2019-05" db="EMBL/GenBank/DDBJ databases">
        <title>Another draft genome of Portunus trituberculatus and its Hox gene families provides insights of decapod evolution.</title>
        <authorList>
            <person name="Jeong J.-H."/>
            <person name="Song I."/>
            <person name="Kim S."/>
            <person name="Choi T."/>
            <person name="Kim D."/>
            <person name="Ryu S."/>
            <person name="Kim W."/>
        </authorList>
    </citation>
    <scope>NUCLEOTIDE SEQUENCE [LARGE SCALE GENOMIC DNA]</scope>
    <source>
        <tissue evidence="1">Muscle</tissue>
    </source>
</reference>
<comment type="caution">
    <text evidence="1">The sequence shown here is derived from an EMBL/GenBank/DDBJ whole genome shotgun (WGS) entry which is preliminary data.</text>
</comment>
<sequence length="77" mass="9138">MRCPGVEMLELAREKEHIWDPYSEFYSKKRAGKVFSSSSLRIFTAVFIVAGTLKVREKEHIWDPNDEFYTAKKHEWS</sequence>
<dbReference type="Proteomes" id="UP000324222">
    <property type="component" value="Unassembled WGS sequence"/>
</dbReference>
<organism evidence="1 2">
    <name type="scientific">Portunus trituberculatus</name>
    <name type="common">Swimming crab</name>
    <name type="synonym">Neptunus trituberculatus</name>
    <dbReference type="NCBI Taxonomy" id="210409"/>
    <lineage>
        <taxon>Eukaryota</taxon>
        <taxon>Metazoa</taxon>
        <taxon>Ecdysozoa</taxon>
        <taxon>Arthropoda</taxon>
        <taxon>Crustacea</taxon>
        <taxon>Multicrustacea</taxon>
        <taxon>Malacostraca</taxon>
        <taxon>Eumalacostraca</taxon>
        <taxon>Eucarida</taxon>
        <taxon>Decapoda</taxon>
        <taxon>Pleocyemata</taxon>
        <taxon>Brachyura</taxon>
        <taxon>Eubrachyura</taxon>
        <taxon>Portunoidea</taxon>
        <taxon>Portunidae</taxon>
        <taxon>Portuninae</taxon>
        <taxon>Portunus</taxon>
    </lineage>
</organism>
<keyword evidence="2" id="KW-1185">Reference proteome</keyword>
<protein>
    <submittedName>
        <fullName evidence="1">Uncharacterized protein</fullName>
    </submittedName>
</protein>
<evidence type="ECO:0000313" key="1">
    <source>
        <dbReference type="EMBL" id="MPC66477.1"/>
    </source>
</evidence>
<name>A0A5B7HB04_PORTR</name>
<gene>
    <name evidence="1" type="ORF">E2C01_060625</name>
</gene>
<evidence type="ECO:0000313" key="2">
    <source>
        <dbReference type="Proteomes" id="UP000324222"/>
    </source>
</evidence>
<dbReference type="EMBL" id="VSRR010024811">
    <property type="protein sequence ID" value="MPC66477.1"/>
    <property type="molecule type" value="Genomic_DNA"/>
</dbReference>
<accession>A0A5B7HB04</accession>
<dbReference type="AlphaFoldDB" id="A0A5B7HB04"/>
<proteinExistence type="predicted"/>